<evidence type="ECO:0000256" key="5">
    <source>
        <dbReference type="ARBA" id="ARBA00022679"/>
    </source>
</evidence>
<evidence type="ECO:0000256" key="4">
    <source>
        <dbReference type="ARBA" id="ARBA00022676"/>
    </source>
</evidence>
<feature type="transmembrane region" description="Helical" evidence="10">
    <location>
        <begin position="183"/>
        <end position="204"/>
    </location>
</feature>
<evidence type="ECO:0000256" key="6">
    <source>
        <dbReference type="ARBA" id="ARBA00022692"/>
    </source>
</evidence>
<feature type="transmembrane region" description="Helical" evidence="10">
    <location>
        <begin position="262"/>
        <end position="280"/>
    </location>
</feature>
<dbReference type="Pfam" id="PF16192">
    <property type="entry name" value="PMT_4TMC"/>
    <property type="match status" value="1"/>
</dbReference>
<protein>
    <recommendedName>
        <fullName evidence="9 10">Polyprenol-phosphate-mannose--protein mannosyltransferase</fullName>
        <ecNumber evidence="10">2.4.1.-</ecNumber>
    </recommendedName>
</protein>
<evidence type="ECO:0000256" key="10">
    <source>
        <dbReference type="RuleBase" id="RU367007"/>
    </source>
</evidence>
<feature type="transmembrane region" description="Helical" evidence="10">
    <location>
        <begin position="158"/>
        <end position="176"/>
    </location>
</feature>
<evidence type="ECO:0000259" key="12">
    <source>
        <dbReference type="Pfam" id="PF02366"/>
    </source>
</evidence>
<proteinExistence type="inferred from homology"/>
<keyword evidence="6 10" id="KW-0812">Transmembrane</keyword>
<keyword evidence="8 10" id="KW-0472">Membrane</keyword>
<dbReference type="GO" id="GO:0005886">
    <property type="term" value="C:plasma membrane"/>
    <property type="evidence" value="ECO:0007669"/>
    <property type="project" value="UniProtKB-SubCell"/>
</dbReference>
<evidence type="ECO:0000313" key="14">
    <source>
        <dbReference type="EMBL" id="ROR95906.1"/>
    </source>
</evidence>
<dbReference type="EMBL" id="RKHQ01000001">
    <property type="protein sequence ID" value="ROR95906.1"/>
    <property type="molecule type" value="Genomic_DNA"/>
</dbReference>
<dbReference type="InterPro" id="IPR027005">
    <property type="entry name" value="PMT-like"/>
</dbReference>
<feature type="transmembrane region" description="Helical" evidence="10">
    <location>
        <begin position="436"/>
        <end position="453"/>
    </location>
</feature>
<feature type="transmembrane region" description="Helical" evidence="10">
    <location>
        <begin position="322"/>
        <end position="342"/>
    </location>
</feature>
<dbReference type="GO" id="GO:0004169">
    <property type="term" value="F:dolichyl-phosphate-mannose-protein mannosyltransferase activity"/>
    <property type="evidence" value="ECO:0007669"/>
    <property type="project" value="UniProtKB-UniRule"/>
</dbReference>
<keyword evidence="5 10" id="KW-0808">Transferase</keyword>
<evidence type="ECO:0000256" key="2">
    <source>
        <dbReference type="ARBA" id="ARBA00004922"/>
    </source>
</evidence>
<comment type="pathway">
    <text evidence="2 10">Protein modification; protein glycosylation.</text>
</comment>
<feature type="region of interest" description="Disordered" evidence="11">
    <location>
        <begin position="1"/>
        <end position="41"/>
    </location>
</feature>
<evidence type="ECO:0000256" key="1">
    <source>
        <dbReference type="ARBA" id="ARBA00004127"/>
    </source>
</evidence>
<feature type="transmembrane region" description="Helical" evidence="10">
    <location>
        <begin position="460"/>
        <end position="477"/>
    </location>
</feature>
<dbReference type="Pfam" id="PF02366">
    <property type="entry name" value="PMT"/>
    <property type="match status" value="1"/>
</dbReference>
<keyword evidence="10" id="KW-1003">Cell membrane</keyword>
<evidence type="ECO:0000256" key="3">
    <source>
        <dbReference type="ARBA" id="ARBA00007222"/>
    </source>
</evidence>
<dbReference type="InterPro" id="IPR032421">
    <property type="entry name" value="PMT_4TMC"/>
</dbReference>
<sequence>MSLPPSTPPSSIVEEDAEPADTRVVDDPTATDPTETEARRPRAEHLAELLPRLVAPLETNRLWGWLSALAVTALAAVLRLVRLDIPARLVFDETYYVKQAYSLLVLGYEGRWADEVDEAFASGDYSGLGTDPDYVVHPPLGKWFIAIGMRLLGTESFVGWRLSAAIAGTIGVLLVARIGRRLLGSTLLGTTAALLLAVDGIHIVMSRTGLLDIFLSTLVLAAFGTLLLDRDSYRRRLAERTATELAEHGRLRDPWGVRVGPRWWLVATGVLLGAACGVKWSGLYAVAVFGVLAVVWSITARRAVGVRLWFGAGAVRDGLSSFLALVPAALLAYLAAWTSWFVSTNAYDRQWASDVNAVADVPQRTWLPDALNSLLEYHLQAWHFHVGLDSEHSYSSHPVGWLLQLRPTSFAWRDVDTPAGASGRWVEAVLAVGNPVVWWGGAAALLVVIWFAVRRRDWRAWAILAGYAAMYLPWFTYSAPFANRTIFTFYTVAFAPYVALALAFGLGVLLGRPSLPLVERRWRAGIYVAVVALALVAAAYFWPIWSGEPIPYEYWRTHMWIPNVESLRIGWI</sequence>
<organism evidence="14 15">
    <name type="scientific">Salana multivorans</name>
    <dbReference type="NCBI Taxonomy" id="120377"/>
    <lineage>
        <taxon>Bacteria</taxon>
        <taxon>Bacillati</taxon>
        <taxon>Actinomycetota</taxon>
        <taxon>Actinomycetes</taxon>
        <taxon>Micrococcales</taxon>
        <taxon>Beutenbergiaceae</taxon>
        <taxon>Salana</taxon>
    </lineage>
</organism>
<evidence type="ECO:0000259" key="13">
    <source>
        <dbReference type="Pfam" id="PF16192"/>
    </source>
</evidence>
<feature type="transmembrane region" description="Helical" evidence="10">
    <location>
        <begin position="286"/>
        <end position="310"/>
    </location>
</feature>
<evidence type="ECO:0000256" key="8">
    <source>
        <dbReference type="ARBA" id="ARBA00023136"/>
    </source>
</evidence>
<dbReference type="PANTHER" id="PTHR10050">
    <property type="entry name" value="DOLICHYL-PHOSPHATE-MANNOSE--PROTEIN MANNOSYLTRANSFERASE"/>
    <property type="match status" value="1"/>
</dbReference>
<evidence type="ECO:0000256" key="9">
    <source>
        <dbReference type="ARBA" id="ARBA00093617"/>
    </source>
</evidence>
<dbReference type="UniPathway" id="UPA00378"/>
<feature type="transmembrane region" description="Helical" evidence="10">
    <location>
        <begin position="524"/>
        <end position="545"/>
    </location>
</feature>
<dbReference type="PANTHER" id="PTHR10050:SF46">
    <property type="entry name" value="PROTEIN O-MANNOSYL-TRANSFERASE 2"/>
    <property type="match status" value="1"/>
</dbReference>
<reference evidence="14 15" key="1">
    <citation type="submission" date="2018-11" db="EMBL/GenBank/DDBJ databases">
        <title>Sequencing the genomes of 1000 actinobacteria strains.</title>
        <authorList>
            <person name="Klenk H.-P."/>
        </authorList>
    </citation>
    <scope>NUCLEOTIDE SEQUENCE [LARGE SCALE GENOMIC DNA]</scope>
    <source>
        <strain evidence="14 15">DSM 13521</strain>
    </source>
</reference>
<comment type="function">
    <text evidence="10">Protein O-mannosyltransferase that catalyzes the transfer of a single mannose residue from a polyprenol phospho-mannosyl lipidic donor to the hydroxyl group of selected serine and threonine residues in acceptor proteins.</text>
</comment>
<name>A0A3N2D7Z2_9MICO</name>
<feature type="transmembrane region" description="Helical" evidence="10">
    <location>
        <begin position="210"/>
        <end position="228"/>
    </location>
</feature>
<feature type="domain" description="Protein O-mannosyl-transferase C-terminal four TM" evidence="13">
    <location>
        <begin position="372"/>
        <end position="563"/>
    </location>
</feature>
<comment type="caution">
    <text evidence="14">The sequence shown here is derived from an EMBL/GenBank/DDBJ whole genome shotgun (WGS) entry which is preliminary data.</text>
</comment>
<dbReference type="RefSeq" id="WP_170169321.1">
    <property type="nucleotide sequence ID" value="NZ_CALFQU010000020.1"/>
</dbReference>
<evidence type="ECO:0000256" key="7">
    <source>
        <dbReference type="ARBA" id="ARBA00022989"/>
    </source>
</evidence>
<evidence type="ECO:0000313" key="15">
    <source>
        <dbReference type="Proteomes" id="UP000275356"/>
    </source>
</evidence>
<dbReference type="GO" id="GO:0012505">
    <property type="term" value="C:endomembrane system"/>
    <property type="evidence" value="ECO:0007669"/>
    <property type="project" value="UniProtKB-SubCell"/>
</dbReference>
<comment type="subcellular location">
    <subcellularLocation>
        <location evidence="10">Cell membrane</location>
    </subcellularLocation>
    <subcellularLocation>
        <location evidence="1">Endomembrane system</location>
        <topology evidence="1">Multi-pass membrane protein</topology>
    </subcellularLocation>
</comment>
<feature type="transmembrane region" description="Helical" evidence="10">
    <location>
        <begin position="489"/>
        <end position="512"/>
    </location>
</feature>
<keyword evidence="15" id="KW-1185">Reference proteome</keyword>
<accession>A0A3N2D7Z2</accession>
<evidence type="ECO:0000256" key="11">
    <source>
        <dbReference type="SAM" id="MobiDB-lite"/>
    </source>
</evidence>
<dbReference type="InterPro" id="IPR003342">
    <property type="entry name" value="ArnT-like_N"/>
</dbReference>
<dbReference type="AlphaFoldDB" id="A0A3N2D7Z2"/>
<dbReference type="Proteomes" id="UP000275356">
    <property type="component" value="Unassembled WGS sequence"/>
</dbReference>
<comment type="similarity">
    <text evidence="3 10">Belongs to the glycosyltransferase 39 family.</text>
</comment>
<gene>
    <name evidence="14" type="ORF">EDD28_0470</name>
</gene>
<keyword evidence="4 10" id="KW-0328">Glycosyltransferase</keyword>
<keyword evidence="7 10" id="KW-1133">Transmembrane helix</keyword>
<dbReference type="EC" id="2.4.1.-" evidence="10"/>
<feature type="domain" description="ArnT-like N-terminal" evidence="12">
    <location>
        <begin position="143"/>
        <end position="223"/>
    </location>
</feature>